<dbReference type="AlphaFoldDB" id="A0AAD5WMK8"/>
<comment type="caution">
    <text evidence="1">The sequence shown here is derived from an EMBL/GenBank/DDBJ whole genome shotgun (WGS) entry which is preliminary data.</text>
</comment>
<dbReference type="EMBL" id="JAKWBI020000609">
    <property type="protein sequence ID" value="KAJ2893395.1"/>
    <property type="molecule type" value="Genomic_DNA"/>
</dbReference>
<evidence type="ECO:0000313" key="2">
    <source>
        <dbReference type="Proteomes" id="UP001201980"/>
    </source>
</evidence>
<organism evidence="1 2">
    <name type="scientific">Zalerion maritima</name>
    <dbReference type="NCBI Taxonomy" id="339359"/>
    <lineage>
        <taxon>Eukaryota</taxon>
        <taxon>Fungi</taxon>
        <taxon>Dikarya</taxon>
        <taxon>Ascomycota</taxon>
        <taxon>Pezizomycotina</taxon>
        <taxon>Sordariomycetes</taxon>
        <taxon>Lulworthiomycetidae</taxon>
        <taxon>Lulworthiales</taxon>
        <taxon>Lulworthiaceae</taxon>
        <taxon>Zalerion</taxon>
    </lineage>
</organism>
<accession>A0AAD5WMK8</accession>
<proteinExistence type="predicted"/>
<dbReference type="Proteomes" id="UP001201980">
    <property type="component" value="Unassembled WGS sequence"/>
</dbReference>
<reference evidence="1" key="1">
    <citation type="submission" date="2022-07" db="EMBL/GenBank/DDBJ databases">
        <title>Draft genome sequence of Zalerion maritima ATCC 34329, a (micro)plastics degrading marine fungus.</title>
        <authorList>
            <person name="Paco A."/>
            <person name="Goncalves M.F.M."/>
            <person name="Rocha-Santos T.A.P."/>
            <person name="Alves A."/>
        </authorList>
    </citation>
    <scope>NUCLEOTIDE SEQUENCE</scope>
    <source>
        <strain evidence="1">ATCC 34329</strain>
    </source>
</reference>
<name>A0AAD5WMK8_9PEZI</name>
<sequence length="138" mass="15530">MSCDTVPKHKNMEQLKRSLERFLAGGGDAPNIDHLVFIRQPDAHESRLRERREGLERVVQDLGELLSPQPGGNSVRLTVARKKEIEEDVRECGALFPIDDFVMRLLIRGFLSTSAASDRGCTTVARGKWRKDVMRGGE</sequence>
<protein>
    <submittedName>
        <fullName evidence="1">Uncharacterized protein</fullName>
    </submittedName>
</protein>
<evidence type="ECO:0000313" key="1">
    <source>
        <dbReference type="EMBL" id="KAJ2893395.1"/>
    </source>
</evidence>
<keyword evidence="2" id="KW-1185">Reference proteome</keyword>
<gene>
    <name evidence="1" type="ORF">MKZ38_008700</name>
</gene>